<feature type="region of interest" description="Disordered" evidence="1">
    <location>
        <begin position="279"/>
        <end position="333"/>
    </location>
</feature>
<feature type="compositionally biased region" description="Low complexity" evidence="1">
    <location>
        <begin position="437"/>
        <end position="447"/>
    </location>
</feature>
<feature type="region of interest" description="Disordered" evidence="1">
    <location>
        <begin position="229"/>
        <end position="259"/>
    </location>
</feature>
<organism evidence="3 4">
    <name type="scientific">Eumeta variegata</name>
    <name type="common">Bagworm moth</name>
    <name type="synonym">Eumeta japonica</name>
    <dbReference type="NCBI Taxonomy" id="151549"/>
    <lineage>
        <taxon>Eukaryota</taxon>
        <taxon>Metazoa</taxon>
        <taxon>Ecdysozoa</taxon>
        <taxon>Arthropoda</taxon>
        <taxon>Hexapoda</taxon>
        <taxon>Insecta</taxon>
        <taxon>Pterygota</taxon>
        <taxon>Neoptera</taxon>
        <taxon>Endopterygota</taxon>
        <taxon>Lepidoptera</taxon>
        <taxon>Glossata</taxon>
        <taxon>Ditrysia</taxon>
        <taxon>Tineoidea</taxon>
        <taxon>Psychidae</taxon>
        <taxon>Oiketicinae</taxon>
        <taxon>Eumeta</taxon>
    </lineage>
</organism>
<feature type="region of interest" description="Disordered" evidence="1">
    <location>
        <begin position="369"/>
        <end position="481"/>
    </location>
</feature>
<accession>A0A4C1T320</accession>
<dbReference type="STRING" id="151549.A0A4C1T320"/>
<protein>
    <recommendedName>
        <fullName evidence="2">DDE-1 domain-containing protein</fullName>
    </recommendedName>
</protein>
<comment type="caution">
    <text evidence="3">The sequence shown here is derived from an EMBL/GenBank/DDBJ whole genome shotgun (WGS) entry which is preliminary data.</text>
</comment>
<gene>
    <name evidence="3" type="ORF">EVAR_7202_1</name>
</gene>
<reference evidence="3 4" key="1">
    <citation type="journal article" date="2019" name="Commun. Biol.">
        <title>The bagworm genome reveals a unique fibroin gene that provides high tensile strength.</title>
        <authorList>
            <person name="Kono N."/>
            <person name="Nakamura H."/>
            <person name="Ohtoshi R."/>
            <person name="Tomita M."/>
            <person name="Numata K."/>
            <person name="Arakawa K."/>
        </authorList>
    </citation>
    <scope>NUCLEOTIDE SEQUENCE [LARGE SCALE GENOMIC DNA]</scope>
</reference>
<name>A0A4C1T320_EUMVA</name>
<sequence length="652" mass="73233">MRHGLTTEQVRELSYQYAVHLNLTIPSSWKENNTASLDWLKGFLKRHDETAYTTVTNAPKIVAQADVKRVGQISSTERGSLVTVLDFANAAGGSIPPAFIFPRVHFKEHMLENGPTVALGLANVSGWITEDCFLKALKHFLHFVKPSAESLALIVLENHKTHINVVLYDRKNYIMILTFPPHFSHRLQPLDVTVFGTFKALYRASMNDWMTSNPDEDFLPAFVADRPQSLKTPTGSSENSDESSSSEELPHISSPFIDPELDSNAQTVLPFILSQPQFGFSTLNEPQPGTSTSNEFQFGPSTSNEPQPGTSTTKETRSEFSTLNKPQPGPSYLNGSQAGLLLYSDAEVSHVKTSNSAYPLITPEAVRPFPKALPRKSTGKQRKSKTKVITETPEKDRLLLENMESNKTKNNKKAKKKKTDFKKNTKASEKKKKKVAQKIASSSSSSSETLSNVDKDSDSIDDIPENEEVTPRLRNRSITKDKTRDYDQCNQSFARLRTAFGDEAPFKTIIYNWFAEFDRGHGYLSNEFHDARPSTAENNKNIDVTISRTKIDAPSLNLVSMELQEVTRSVFLKLSQIVRDPPQAQLFMPKCGINTIFSKVLRGLHVRTIHARKHARTHAHTHTNTRTLRPRQAEREKPIAIKIDLKSSKMLR</sequence>
<dbReference type="InterPro" id="IPR050863">
    <property type="entry name" value="CenT-Element_Derived"/>
</dbReference>
<feature type="compositionally biased region" description="Basic residues" evidence="1">
    <location>
        <begin position="409"/>
        <end position="420"/>
    </location>
</feature>
<dbReference type="PANTHER" id="PTHR19303">
    <property type="entry name" value="TRANSPOSON"/>
    <property type="match status" value="1"/>
</dbReference>
<dbReference type="Proteomes" id="UP000299102">
    <property type="component" value="Unassembled WGS sequence"/>
</dbReference>
<feature type="region of interest" description="Disordered" evidence="1">
    <location>
        <begin position="614"/>
        <end position="636"/>
    </location>
</feature>
<keyword evidence="4" id="KW-1185">Reference proteome</keyword>
<evidence type="ECO:0000313" key="3">
    <source>
        <dbReference type="EMBL" id="GBP08585.1"/>
    </source>
</evidence>
<feature type="compositionally biased region" description="Acidic residues" evidence="1">
    <location>
        <begin position="459"/>
        <end position="468"/>
    </location>
</feature>
<feature type="compositionally biased region" description="Basic residues" evidence="1">
    <location>
        <begin position="614"/>
        <end position="623"/>
    </location>
</feature>
<evidence type="ECO:0000259" key="2">
    <source>
        <dbReference type="Pfam" id="PF03184"/>
    </source>
</evidence>
<dbReference type="GO" id="GO:0005634">
    <property type="term" value="C:nucleus"/>
    <property type="evidence" value="ECO:0007669"/>
    <property type="project" value="TreeGrafter"/>
</dbReference>
<evidence type="ECO:0000313" key="4">
    <source>
        <dbReference type="Proteomes" id="UP000299102"/>
    </source>
</evidence>
<feature type="compositionally biased region" description="Basic residues" evidence="1">
    <location>
        <begin position="373"/>
        <end position="386"/>
    </location>
</feature>
<feature type="compositionally biased region" description="Basic and acidic residues" evidence="1">
    <location>
        <begin position="392"/>
        <end position="407"/>
    </location>
</feature>
<dbReference type="OrthoDB" id="4327074at2759"/>
<dbReference type="Pfam" id="PF03184">
    <property type="entry name" value="DDE_1"/>
    <property type="match status" value="1"/>
</dbReference>
<dbReference type="InterPro" id="IPR004875">
    <property type="entry name" value="DDE_SF_endonuclease_dom"/>
</dbReference>
<dbReference type="AlphaFoldDB" id="A0A4C1T320"/>
<dbReference type="PANTHER" id="PTHR19303:SF71">
    <property type="entry name" value="ZINC FINGER PHD-TYPE DOMAIN-CONTAINING PROTEIN"/>
    <property type="match status" value="1"/>
</dbReference>
<dbReference type="GO" id="GO:0003677">
    <property type="term" value="F:DNA binding"/>
    <property type="evidence" value="ECO:0007669"/>
    <property type="project" value="TreeGrafter"/>
</dbReference>
<feature type="domain" description="DDE-1" evidence="2">
    <location>
        <begin position="122"/>
        <end position="213"/>
    </location>
</feature>
<proteinExistence type="predicted"/>
<feature type="compositionally biased region" description="Polar residues" evidence="1">
    <location>
        <begin position="279"/>
        <end position="325"/>
    </location>
</feature>
<dbReference type="EMBL" id="BGZK01000032">
    <property type="protein sequence ID" value="GBP08585.1"/>
    <property type="molecule type" value="Genomic_DNA"/>
</dbReference>
<evidence type="ECO:0000256" key="1">
    <source>
        <dbReference type="SAM" id="MobiDB-lite"/>
    </source>
</evidence>